<keyword evidence="1" id="KW-0378">Hydrolase</keyword>
<evidence type="ECO:0000313" key="1">
    <source>
        <dbReference type="EMBL" id="QZE14320.1"/>
    </source>
</evidence>
<reference evidence="1" key="1">
    <citation type="submission" date="2021-08" db="EMBL/GenBank/DDBJ databases">
        <title>Novel anaerobic bacterium isolated from sea squirt in East Sea, Republic of Korea.</title>
        <authorList>
            <person name="Nguyen T.H."/>
            <person name="Li Z."/>
            <person name="Lee Y.-J."/>
            <person name="Ko J."/>
            <person name="Kim S.-G."/>
        </authorList>
    </citation>
    <scope>NUCLEOTIDE SEQUENCE</scope>
    <source>
        <strain evidence="1">KCTC 25031</strain>
    </source>
</reference>
<proteinExistence type="predicted"/>
<dbReference type="Proteomes" id="UP000826212">
    <property type="component" value="Chromosome"/>
</dbReference>
<sequence>MRSRNTFKIIGLLAFALLYSCKTSTEPIYAPTPVASAPANAFQGLIKLKSGEIRYYALVGDDDLGKFYMRSLDQGLTWDTIRYTGTKLFGRQNPKTGTFIRVARGTATNGEVVVQRATNGIDGAWTQTAIDTSEAIMIKPALFIKNGERIIVPYHTYHHTGAAVYYSDDDGISWKSSNAVQAPPHKKGGIHKGVRWNHGAVEPSVVELKDGTLWMLMRTAQDYLYQSFSKDGGTTWSEATASPFHSTITMPTFLKLKDGRILLFWNNTAPLPETDHPTTGWEDVFTNRDALHLAITEDGKKWTGFRELYLNPARNAFDFPLRGGKLGSNDRSVQQTEAIELEHNKVLVSLGQHPYFRKILLFDTNWLYEKERTASITPCLEQWTVHQYFKGIVGHCAYRRTAGAHITPSPLQSNIPTLHFQYIPDNLLLDSHQGAAWNFPAMEEGEISLDIYLSKDFKGAAISLTDHWYNATDSTVVAQAPYPITIDSEGKLLEKFHLKKQHWNHVKVVWSKKNQQADLYVNRNKVGSLKQRAKVWGGISYIHFLSIAQTIDREGFYIRNIKAKTLQ</sequence>
<dbReference type="EMBL" id="CP081303">
    <property type="protein sequence ID" value="QZE14320.1"/>
    <property type="molecule type" value="Genomic_DNA"/>
</dbReference>
<gene>
    <name evidence="1" type="ORF">K4L44_17705</name>
</gene>
<protein>
    <submittedName>
        <fullName evidence="1">Glycoside hydrolase</fullName>
    </submittedName>
</protein>
<keyword evidence="2" id="KW-1185">Reference proteome</keyword>
<organism evidence="1 2">
    <name type="scientific">Halosquirtibacter laminarini</name>
    <dbReference type="NCBI Taxonomy" id="3374600"/>
    <lineage>
        <taxon>Bacteria</taxon>
        <taxon>Pseudomonadati</taxon>
        <taxon>Bacteroidota</taxon>
        <taxon>Bacteroidia</taxon>
        <taxon>Marinilabiliales</taxon>
        <taxon>Prolixibacteraceae</taxon>
        <taxon>Halosquirtibacter</taxon>
    </lineage>
</organism>
<accession>A0AC61NFD2</accession>
<name>A0AC61NFD2_9BACT</name>
<evidence type="ECO:0000313" key="2">
    <source>
        <dbReference type="Proteomes" id="UP000826212"/>
    </source>
</evidence>